<keyword evidence="2" id="KW-0285">Flavoprotein</keyword>
<evidence type="ECO:0000313" key="7">
    <source>
        <dbReference type="EMBL" id="VAW49404.1"/>
    </source>
</evidence>
<dbReference type="InterPro" id="IPR036318">
    <property type="entry name" value="FAD-bd_PCMH-like_sf"/>
</dbReference>
<dbReference type="SUPFAM" id="SSF46548">
    <property type="entry name" value="alpha-helical ferredoxin"/>
    <property type="match status" value="1"/>
</dbReference>
<dbReference type="SUPFAM" id="SSF56176">
    <property type="entry name" value="FAD-binding/transporter-associated domain-like"/>
    <property type="match status" value="1"/>
</dbReference>
<dbReference type="InterPro" id="IPR016166">
    <property type="entry name" value="FAD-bd_PCMH"/>
</dbReference>
<evidence type="ECO:0000256" key="3">
    <source>
        <dbReference type="ARBA" id="ARBA00022827"/>
    </source>
</evidence>
<dbReference type="Gene3D" id="1.10.45.10">
    <property type="entry name" value="Vanillyl-alcohol Oxidase, Chain A, domain 4"/>
    <property type="match status" value="1"/>
</dbReference>
<dbReference type="InterPro" id="IPR004113">
    <property type="entry name" value="FAD-bd_oxidored_4_C"/>
</dbReference>
<protein>
    <submittedName>
        <fullName evidence="7">Fe-S protein, homolog of lactate dehydrogenase SO1521</fullName>
    </submittedName>
</protein>
<feature type="domain" description="FAD-binding PCMH-type" evidence="6">
    <location>
        <begin position="10"/>
        <end position="248"/>
    </location>
</feature>
<dbReference type="Gene3D" id="3.30.465.10">
    <property type="match status" value="1"/>
</dbReference>
<dbReference type="Gene3D" id="1.10.1060.10">
    <property type="entry name" value="Alpha-helical ferredoxin"/>
    <property type="match status" value="1"/>
</dbReference>
<feature type="domain" description="4Fe-4S ferredoxin-type" evidence="5">
    <location>
        <begin position="591"/>
        <end position="622"/>
    </location>
</feature>
<accession>A0A3B0X0P1</accession>
<dbReference type="EMBL" id="UOFC01000281">
    <property type="protein sequence ID" value="VAW49404.1"/>
    <property type="molecule type" value="Genomic_DNA"/>
</dbReference>
<dbReference type="GO" id="GO:1903457">
    <property type="term" value="P:lactate catabolic process"/>
    <property type="evidence" value="ECO:0007669"/>
    <property type="project" value="TreeGrafter"/>
</dbReference>
<keyword evidence="3" id="KW-0274">FAD</keyword>
<dbReference type="GO" id="GO:0004458">
    <property type="term" value="F:D-lactate dehydrogenase (cytochrome) activity"/>
    <property type="evidence" value="ECO:0007669"/>
    <property type="project" value="TreeGrafter"/>
</dbReference>
<evidence type="ECO:0000259" key="5">
    <source>
        <dbReference type="PROSITE" id="PS51379"/>
    </source>
</evidence>
<proteinExistence type="predicted"/>
<dbReference type="InterPro" id="IPR009051">
    <property type="entry name" value="Helical_ferredxn"/>
</dbReference>
<dbReference type="GO" id="GO:0051536">
    <property type="term" value="F:iron-sulfur cluster binding"/>
    <property type="evidence" value="ECO:0007669"/>
    <property type="project" value="InterPro"/>
</dbReference>
<dbReference type="GO" id="GO:0008720">
    <property type="term" value="F:D-lactate dehydrogenase (NAD+) activity"/>
    <property type="evidence" value="ECO:0007669"/>
    <property type="project" value="TreeGrafter"/>
</dbReference>
<dbReference type="Pfam" id="PF13183">
    <property type="entry name" value="Fer4_8"/>
    <property type="match status" value="1"/>
</dbReference>
<evidence type="ECO:0000256" key="2">
    <source>
        <dbReference type="ARBA" id="ARBA00022630"/>
    </source>
</evidence>
<dbReference type="AlphaFoldDB" id="A0A3B0X0P1"/>
<dbReference type="SUPFAM" id="SSF55103">
    <property type="entry name" value="FAD-linked oxidases, C-terminal domain"/>
    <property type="match status" value="1"/>
</dbReference>
<dbReference type="InterPro" id="IPR016171">
    <property type="entry name" value="Vanillyl_alc_oxidase_C-sub2"/>
</dbReference>
<comment type="cofactor">
    <cofactor evidence="1">
        <name>FAD</name>
        <dbReference type="ChEBI" id="CHEBI:57692"/>
    </cofactor>
</comment>
<organism evidence="7">
    <name type="scientific">hydrothermal vent metagenome</name>
    <dbReference type="NCBI Taxonomy" id="652676"/>
    <lineage>
        <taxon>unclassified sequences</taxon>
        <taxon>metagenomes</taxon>
        <taxon>ecological metagenomes</taxon>
    </lineage>
</organism>
<dbReference type="InterPro" id="IPR016164">
    <property type="entry name" value="FAD-linked_Oxase-like_C"/>
</dbReference>
<name>A0A3B0X0P1_9ZZZZ</name>
<gene>
    <name evidence="7" type="ORF">MNBD_GAMMA03-2136</name>
</gene>
<dbReference type="Gene3D" id="3.30.70.2740">
    <property type="match status" value="1"/>
</dbReference>
<dbReference type="GO" id="GO:0071949">
    <property type="term" value="F:FAD binding"/>
    <property type="evidence" value="ECO:0007669"/>
    <property type="project" value="InterPro"/>
</dbReference>
<reference evidence="7" key="1">
    <citation type="submission" date="2018-06" db="EMBL/GenBank/DDBJ databases">
        <authorList>
            <person name="Zhirakovskaya E."/>
        </authorList>
    </citation>
    <scope>NUCLEOTIDE SEQUENCE</scope>
</reference>
<dbReference type="InterPro" id="IPR006094">
    <property type="entry name" value="Oxid_FAD_bind_N"/>
</dbReference>
<dbReference type="Pfam" id="PF02913">
    <property type="entry name" value="FAD-oxidase_C"/>
    <property type="match status" value="1"/>
</dbReference>
<dbReference type="InterPro" id="IPR017896">
    <property type="entry name" value="4Fe4S_Fe-S-bd"/>
</dbReference>
<dbReference type="InterPro" id="IPR017900">
    <property type="entry name" value="4Fe4S_Fe_S_CS"/>
</dbReference>
<evidence type="ECO:0000256" key="1">
    <source>
        <dbReference type="ARBA" id="ARBA00001974"/>
    </source>
</evidence>
<dbReference type="Pfam" id="PF01565">
    <property type="entry name" value="FAD_binding_4"/>
    <property type="match status" value="1"/>
</dbReference>
<dbReference type="PROSITE" id="PS00198">
    <property type="entry name" value="4FE4S_FER_1"/>
    <property type="match status" value="1"/>
</dbReference>
<evidence type="ECO:0000259" key="6">
    <source>
        <dbReference type="PROSITE" id="PS51387"/>
    </source>
</evidence>
<sequence length="944" mass="104702">MPCLSDASIFELEAQEIILPQTQSDLLFTVKKALLQQRPLTLRAGGTSLGGQSIGSGVIVDVSKHLNNIFDYAPKQQEVVVEPGVIQDDLNDFVAMDGLRFAPDTSTSNRAMIGGMIGNNSCGSYSVWYGTTREHVKSVEVILSDGSEAIFSDLSSKALQQKLQQQTLEGQIYRFVMDLLHKGGEKILAAFPHPSIKRRNTGYALDELYRHHQPFNPTGKPFNLTTLICGSEGTLAVIKRATLRLVKVASYRKLICAHYHSVESALEQVSELLTFSPAAIELIDQVTLACTQDNLQHQKNRFWIQDTPGAVLVIELFDDDAMLLNTRIEEVAQWLLSQKEPNNAYAAPVIEETDASKIWAIRKAGLGLLMGKVTRQKAVAVIEDAAIPVDQMPNYYRDVRALMAELNVGCVYYGHASVGLIHVRPELDLATDKGRKTFQIIAQRISTLVKLYRGALSGEHGDGRIRAPFLPEQFGEEVYGYLVALKQTFDPDNLLNPDVIIGKHSITKNLRADRQIQKTLKTGFDWSADLSLMDAVEKCNGAGACRKSVGRGVMCPSYQATREENYSTRGRSNLLRFALTELDPIQALSSDELQTALTLCLGCKACKNECPASVDMAKLKSEVLYQTGGKPQKMQRWALKHYDKLLAVGAKWPAVFNYVQNTKMVKRLMGVDERCDLPEIKAFDVPKWWANQVNVASPLMTTVWVLCDVFSLKQEPEVAKATLSSLNKLGLTVKPVYLTHSPRALISQGLLDEAKALLLGVISQLKAVASNDWVVGIEPSELLVWRDELATLLDKKTLSEAKWLQQPSPVLSFEELLLNLVKKQKLPEFKKIPPPYISGKVWLHVHCHQKALAKPMDTKMALQLIPKIKVEMIASGCCGMSGEFGYKQYELSKKIAEQGVLPALKNTLEGDLVVATGMSCRHQINRFGQQNALHIAQVFDLVLP</sequence>
<dbReference type="InterPro" id="IPR016169">
    <property type="entry name" value="FAD-bd_PCMH_sub2"/>
</dbReference>
<dbReference type="PROSITE" id="PS51387">
    <property type="entry name" value="FAD_PCMH"/>
    <property type="match status" value="1"/>
</dbReference>
<dbReference type="PANTHER" id="PTHR11748:SF119">
    <property type="entry name" value="D-2-HYDROXYGLUTARATE DEHYDROGENASE"/>
    <property type="match status" value="1"/>
</dbReference>
<keyword evidence="4" id="KW-0560">Oxidoreductase</keyword>
<dbReference type="PANTHER" id="PTHR11748">
    <property type="entry name" value="D-LACTATE DEHYDROGENASE"/>
    <property type="match status" value="1"/>
</dbReference>
<evidence type="ECO:0000256" key="4">
    <source>
        <dbReference type="ARBA" id="ARBA00023002"/>
    </source>
</evidence>
<dbReference type="PROSITE" id="PS51379">
    <property type="entry name" value="4FE4S_FER_2"/>
    <property type="match status" value="1"/>
</dbReference>